<dbReference type="AlphaFoldDB" id="A0A073KBQ7"/>
<dbReference type="Proteomes" id="UP000027778">
    <property type="component" value="Unassembled WGS sequence"/>
</dbReference>
<reference evidence="1 2" key="1">
    <citation type="submission" date="2014-06" db="EMBL/GenBank/DDBJ databases">
        <title>Draft genome sequence of Bacillus gaemokensis JCM 15801 (MCCC 1A00707).</title>
        <authorList>
            <person name="Lai Q."/>
            <person name="Liu Y."/>
            <person name="Shao Z."/>
        </authorList>
    </citation>
    <scope>NUCLEOTIDE SEQUENCE [LARGE SCALE GENOMIC DNA]</scope>
    <source>
        <strain evidence="1 2">JCM 15801</strain>
    </source>
</reference>
<dbReference type="STRING" id="574375.AZF08_19985"/>
<organism evidence="1 2">
    <name type="scientific">Bacillus gaemokensis</name>
    <dbReference type="NCBI Taxonomy" id="574375"/>
    <lineage>
        <taxon>Bacteria</taxon>
        <taxon>Bacillati</taxon>
        <taxon>Bacillota</taxon>
        <taxon>Bacilli</taxon>
        <taxon>Bacillales</taxon>
        <taxon>Bacillaceae</taxon>
        <taxon>Bacillus</taxon>
        <taxon>Bacillus cereus group</taxon>
    </lineage>
</organism>
<proteinExistence type="predicted"/>
<keyword evidence="2" id="KW-1185">Reference proteome</keyword>
<gene>
    <name evidence="1" type="ORF">BAGA_05715</name>
</gene>
<accession>A0A073KBQ7</accession>
<comment type="caution">
    <text evidence="1">The sequence shown here is derived from an EMBL/GenBank/DDBJ whole genome shotgun (WGS) entry which is preliminary data.</text>
</comment>
<evidence type="ECO:0000313" key="1">
    <source>
        <dbReference type="EMBL" id="KEK23921.1"/>
    </source>
</evidence>
<name>A0A073KBQ7_9BACI</name>
<dbReference type="EMBL" id="JOTM01000011">
    <property type="protein sequence ID" value="KEK23921.1"/>
    <property type="molecule type" value="Genomic_DNA"/>
</dbReference>
<sequence length="84" mass="10031">MIKLMKCRCIEGIRVRKNGTFTFGKAYWGRVAKDGSVMMLSDEKQWIRVFEPKMNTAFQPVLNFRLLYNKFPKNKKELKELIRN</sequence>
<evidence type="ECO:0000313" key="2">
    <source>
        <dbReference type="Proteomes" id="UP000027778"/>
    </source>
</evidence>
<dbReference type="RefSeq" id="WP_033675016.1">
    <property type="nucleotide sequence ID" value="NZ_JOTM01000011.1"/>
</dbReference>
<protein>
    <submittedName>
        <fullName evidence="1">Uncharacterized protein</fullName>
    </submittedName>
</protein>